<dbReference type="EMBL" id="VTEV01000004">
    <property type="protein sequence ID" value="TYS68068.1"/>
    <property type="molecule type" value="Genomic_DNA"/>
</dbReference>
<dbReference type="GO" id="GO:0005886">
    <property type="term" value="C:plasma membrane"/>
    <property type="evidence" value="ECO:0007669"/>
    <property type="project" value="UniProtKB-SubCell"/>
</dbReference>
<comment type="subcellular location">
    <subcellularLocation>
        <location evidence="1">Cell membrane</location>
        <topology evidence="1">Multi-pass membrane protein</topology>
    </subcellularLocation>
</comment>
<name>A0A5D4T0E1_9BACI</name>
<sequence>MEKTNKGWSLKVQEDFLKRMGELYSNGYSLLEALELMSIHFEADKKRNLLEAIQELQKGYSIHRVLEGLRFHQDILSLLFFSQKHGNLGQAFRTGGNLLERKRQYREKTMSILKYPILLIFLVLIMFIFVQLILLPQFHLLFSQMNISLSPVISLFFNLVVRIPILVSIIVFCFLATYLFFKVYEKRISPSKRVSMLMRIPIVNTFLSLHYSHYFTQQLSTLLLSGLTINEAITVFEQQRYHPFFHVKAKEFRYRLVEGEKLEKLVESEKVFVHGLSIVIVHGQKNGKLGLELEQYSKLLLVKMQEFSEKLLGRIQPILFLGVGGFVFVLYLCIFIPMFQLLGGL</sequence>
<dbReference type="Proteomes" id="UP000322524">
    <property type="component" value="Unassembled WGS sequence"/>
</dbReference>
<feature type="transmembrane region" description="Helical" evidence="7">
    <location>
        <begin position="155"/>
        <end position="181"/>
    </location>
</feature>
<dbReference type="Pfam" id="PF00482">
    <property type="entry name" value="T2SSF"/>
    <property type="match status" value="2"/>
</dbReference>
<keyword evidence="3" id="KW-1003">Cell membrane</keyword>
<comment type="caution">
    <text evidence="9">The sequence shown here is derived from an EMBL/GenBank/DDBJ whole genome shotgun (WGS) entry which is preliminary data.</text>
</comment>
<dbReference type="InterPro" id="IPR047692">
    <property type="entry name" value="T4P_ComGB"/>
</dbReference>
<dbReference type="NCBIfam" id="NF041012">
    <property type="entry name" value="T4P_ComGB"/>
    <property type="match status" value="1"/>
</dbReference>
<dbReference type="InterPro" id="IPR003004">
    <property type="entry name" value="GspF/PilC"/>
</dbReference>
<evidence type="ECO:0000256" key="7">
    <source>
        <dbReference type="SAM" id="Phobius"/>
    </source>
</evidence>
<evidence type="ECO:0000256" key="3">
    <source>
        <dbReference type="ARBA" id="ARBA00022475"/>
    </source>
</evidence>
<keyword evidence="4 7" id="KW-0812">Transmembrane</keyword>
<evidence type="ECO:0000256" key="1">
    <source>
        <dbReference type="ARBA" id="ARBA00004651"/>
    </source>
</evidence>
<dbReference type="InterPro" id="IPR018076">
    <property type="entry name" value="T2SS_GspF_dom"/>
</dbReference>
<evidence type="ECO:0000256" key="2">
    <source>
        <dbReference type="ARBA" id="ARBA00005745"/>
    </source>
</evidence>
<dbReference type="STRING" id="79883.GCA_001636495_02033"/>
<evidence type="ECO:0000313" key="9">
    <source>
        <dbReference type="EMBL" id="TYS68068.1"/>
    </source>
</evidence>
<reference evidence="9 10" key="1">
    <citation type="submission" date="2019-08" db="EMBL/GenBank/DDBJ databases">
        <title>Bacillus genomes from the desert of Cuatro Cienegas, Coahuila.</title>
        <authorList>
            <person name="Olmedo-Alvarez G."/>
        </authorList>
    </citation>
    <scope>NUCLEOTIDE SEQUENCE [LARGE SCALE GENOMIC DNA]</scope>
    <source>
        <strain evidence="9 10">CH28_1T</strain>
    </source>
</reference>
<dbReference type="Gene3D" id="1.20.81.30">
    <property type="entry name" value="Type II secretion system (T2SS), domain F"/>
    <property type="match status" value="2"/>
</dbReference>
<feature type="transmembrane region" description="Helical" evidence="7">
    <location>
        <begin position="112"/>
        <end position="135"/>
    </location>
</feature>
<evidence type="ECO:0000259" key="8">
    <source>
        <dbReference type="Pfam" id="PF00482"/>
    </source>
</evidence>
<feature type="domain" description="Type II secretion system protein GspF" evidence="8">
    <location>
        <begin position="16"/>
        <end position="136"/>
    </location>
</feature>
<accession>A0A5D4T0E1</accession>
<dbReference type="AlphaFoldDB" id="A0A5D4T0E1"/>
<feature type="domain" description="Type II secretion system protein GspF" evidence="8">
    <location>
        <begin position="215"/>
        <end position="337"/>
    </location>
</feature>
<keyword evidence="6 7" id="KW-0472">Membrane</keyword>
<gene>
    <name evidence="9" type="ORF">FZC76_09945</name>
</gene>
<evidence type="ECO:0000256" key="4">
    <source>
        <dbReference type="ARBA" id="ARBA00022692"/>
    </source>
</evidence>
<dbReference type="RefSeq" id="WP_148988054.1">
    <property type="nucleotide sequence ID" value="NZ_VTEV01000004.1"/>
</dbReference>
<evidence type="ECO:0000256" key="6">
    <source>
        <dbReference type="ARBA" id="ARBA00023136"/>
    </source>
</evidence>
<evidence type="ECO:0000313" key="10">
    <source>
        <dbReference type="Proteomes" id="UP000322524"/>
    </source>
</evidence>
<dbReference type="PANTHER" id="PTHR30012:SF0">
    <property type="entry name" value="TYPE II SECRETION SYSTEM PROTEIN F-RELATED"/>
    <property type="match status" value="1"/>
</dbReference>
<dbReference type="PANTHER" id="PTHR30012">
    <property type="entry name" value="GENERAL SECRETION PATHWAY PROTEIN"/>
    <property type="match status" value="1"/>
</dbReference>
<comment type="similarity">
    <text evidence="2">Belongs to the GSP F family.</text>
</comment>
<protein>
    <recommendedName>
        <fullName evidence="8">Type II secretion system protein GspF domain-containing protein</fullName>
    </recommendedName>
</protein>
<evidence type="ECO:0000256" key="5">
    <source>
        <dbReference type="ARBA" id="ARBA00022989"/>
    </source>
</evidence>
<organism evidence="9 10">
    <name type="scientific">Sutcliffiella horikoshii</name>
    <dbReference type="NCBI Taxonomy" id="79883"/>
    <lineage>
        <taxon>Bacteria</taxon>
        <taxon>Bacillati</taxon>
        <taxon>Bacillota</taxon>
        <taxon>Bacilli</taxon>
        <taxon>Bacillales</taxon>
        <taxon>Bacillaceae</taxon>
        <taxon>Sutcliffiella</taxon>
    </lineage>
</organism>
<dbReference type="InterPro" id="IPR042094">
    <property type="entry name" value="T2SS_GspF_sf"/>
</dbReference>
<dbReference type="OrthoDB" id="1638902at2"/>
<proteinExistence type="inferred from homology"/>
<feature type="transmembrane region" description="Helical" evidence="7">
    <location>
        <begin position="318"/>
        <end position="339"/>
    </location>
</feature>
<keyword evidence="5 7" id="KW-1133">Transmembrane helix</keyword>